<dbReference type="Proteomes" id="UP000252038">
    <property type="component" value="Chromosome"/>
</dbReference>
<feature type="domain" description="Methyltransferase" evidence="4">
    <location>
        <begin position="29"/>
        <end position="120"/>
    </location>
</feature>
<dbReference type="InterPro" id="IPR029063">
    <property type="entry name" value="SAM-dependent_MTases_sf"/>
</dbReference>
<keyword evidence="3" id="KW-0949">S-adenosyl-L-methionine</keyword>
<dbReference type="PANTHER" id="PTHR43464:SF19">
    <property type="entry name" value="UBIQUINONE BIOSYNTHESIS O-METHYLTRANSFERASE, MITOCHONDRIAL"/>
    <property type="match status" value="1"/>
</dbReference>
<dbReference type="KEGG" id="chrb:DK843_21470"/>
<evidence type="ECO:0000313" key="6">
    <source>
        <dbReference type="Proteomes" id="UP000252038"/>
    </source>
</evidence>
<dbReference type="AlphaFoldDB" id="A0A344UMY9"/>
<organism evidence="5 6">
    <name type="scientific">Chromobacterium phragmitis</name>
    <dbReference type="NCBI Taxonomy" id="2202141"/>
    <lineage>
        <taxon>Bacteria</taxon>
        <taxon>Pseudomonadati</taxon>
        <taxon>Pseudomonadota</taxon>
        <taxon>Betaproteobacteria</taxon>
        <taxon>Neisseriales</taxon>
        <taxon>Chromobacteriaceae</taxon>
        <taxon>Chromobacterium</taxon>
    </lineage>
</organism>
<accession>A0A344UMY9</accession>
<evidence type="ECO:0000256" key="2">
    <source>
        <dbReference type="ARBA" id="ARBA00022679"/>
    </source>
</evidence>
<evidence type="ECO:0000256" key="1">
    <source>
        <dbReference type="ARBA" id="ARBA00022603"/>
    </source>
</evidence>
<keyword evidence="1 5" id="KW-0489">Methyltransferase</keyword>
<dbReference type="SUPFAM" id="SSF53335">
    <property type="entry name" value="S-adenosyl-L-methionine-dependent methyltransferases"/>
    <property type="match status" value="1"/>
</dbReference>
<dbReference type="CDD" id="cd02440">
    <property type="entry name" value="AdoMet_MTases"/>
    <property type="match status" value="1"/>
</dbReference>
<dbReference type="Pfam" id="PF13649">
    <property type="entry name" value="Methyltransf_25"/>
    <property type="match status" value="1"/>
</dbReference>
<proteinExistence type="predicted"/>
<gene>
    <name evidence="5" type="ORF">DK843_21470</name>
</gene>
<evidence type="ECO:0000313" key="5">
    <source>
        <dbReference type="EMBL" id="AXE36637.1"/>
    </source>
</evidence>
<sequence>MPAAVEAPRAPWLERWLPLLREAGRAGPVLEIGCGGGEDTERLAAAGLELVAFDVSAAAAAIAASRAPAARVLCRDARQPFPLDGRQAGAVVASLSLHYFPWDETLDIVSRIRQCLAPGGKLLCRLNATDDHHYGASGHPEIGPDYYLVDGAPKRFFNERAVRGLFADGWRMLSLEHHVTGKYGLPKALWEAALAREA</sequence>
<evidence type="ECO:0000259" key="4">
    <source>
        <dbReference type="Pfam" id="PF13649"/>
    </source>
</evidence>
<dbReference type="GO" id="GO:0032259">
    <property type="term" value="P:methylation"/>
    <property type="evidence" value="ECO:0007669"/>
    <property type="project" value="UniProtKB-KW"/>
</dbReference>
<evidence type="ECO:0000256" key="3">
    <source>
        <dbReference type="ARBA" id="ARBA00022691"/>
    </source>
</evidence>
<dbReference type="InterPro" id="IPR041698">
    <property type="entry name" value="Methyltransf_25"/>
</dbReference>
<dbReference type="PANTHER" id="PTHR43464">
    <property type="entry name" value="METHYLTRANSFERASE"/>
    <property type="match status" value="1"/>
</dbReference>
<name>A0A344UMY9_9NEIS</name>
<dbReference type="EMBL" id="CP029554">
    <property type="protein sequence ID" value="AXE36637.1"/>
    <property type="molecule type" value="Genomic_DNA"/>
</dbReference>
<protein>
    <submittedName>
        <fullName evidence="5">Class I SAM-dependent methyltransferase</fullName>
    </submittedName>
</protein>
<dbReference type="Gene3D" id="3.40.50.150">
    <property type="entry name" value="Vaccinia Virus protein VP39"/>
    <property type="match status" value="1"/>
</dbReference>
<reference evidence="5 6" key="1">
    <citation type="submission" date="2018-05" db="EMBL/GenBank/DDBJ databases">
        <title>Genome sequencing, assembly and analysis of the novel insecticidal bacterium, Chromobacterium phragmitis.</title>
        <authorList>
            <person name="Sparks M.E."/>
            <person name="Blackburn M.B."/>
            <person name="Gundersen-Rindal D.E."/>
        </authorList>
    </citation>
    <scope>NUCLEOTIDE SEQUENCE [LARGE SCALE GENOMIC DNA]</scope>
    <source>
        <strain evidence="5">IIBBL 274-1</strain>
    </source>
</reference>
<keyword evidence="2 5" id="KW-0808">Transferase</keyword>
<dbReference type="GO" id="GO:0008168">
    <property type="term" value="F:methyltransferase activity"/>
    <property type="evidence" value="ECO:0007669"/>
    <property type="project" value="UniProtKB-KW"/>
</dbReference>